<dbReference type="Proteomes" id="UP001221757">
    <property type="component" value="Unassembled WGS sequence"/>
</dbReference>
<name>A0AAD7DJ70_MYCRO</name>
<gene>
    <name evidence="1" type="ORF">B0H17DRAFT_933412</name>
</gene>
<organism evidence="1 2">
    <name type="scientific">Mycena rosella</name>
    <name type="common">Pink bonnet</name>
    <name type="synonym">Agaricus rosellus</name>
    <dbReference type="NCBI Taxonomy" id="1033263"/>
    <lineage>
        <taxon>Eukaryota</taxon>
        <taxon>Fungi</taxon>
        <taxon>Dikarya</taxon>
        <taxon>Basidiomycota</taxon>
        <taxon>Agaricomycotina</taxon>
        <taxon>Agaricomycetes</taxon>
        <taxon>Agaricomycetidae</taxon>
        <taxon>Agaricales</taxon>
        <taxon>Marasmiineae</taxon>
        <taxon>Mycenaceae</taxon>
        <taxon>Mycena</taxon>
    </lineage>
</organism>
<feature type="non-terminal residue" evidence="1">
    <location>
        <position position="1"/>
    </location>
</feature>
<evidence type="ECO:0000313" key="1">
    <source>
        <dbReference type="EMBL" id="KAJ7693009.1"/>
    </source>
</evidence>
<dbReference type="EMBL" id="JARKIE010000048">
    <property type="protein sequence ID" value="KAJ7693009.1"/>
    <property type="molecule type" value="Genomic_DNA"/>
</dbReference>
<evidence type="ECO:0000313" key="2">
    <source>
        <dbReference type="Proteomes" id="UP001221757"/>
    </source>
</evidence>
<accession>A0AAD7DJ70</accession>
<sequence length="60" mass="7177">QTLYMPWECEHEHHAYEKCVCGLRFPPPILWYPCSFPFRFAVQMPIRRVRVPVPSSPRSC</sequence>
<keyword evidence="2" id="KW-1185">Reference proteome</keyword>
<comment type="caution">
    <text evidence="1">The sequence shown here is derived from an EMBL/GenBank/DDBJ whole genome shotgun (WGS) entry which is preliminary data.</text>
</comment>
<dbReference type="AlphaFoldDB" id="A0AAD7DJ70"/>
<reference evidence="1" key="1">
    <citation type="submission" date="2023-03" db="EMBL/GenBank/DDBJ databases">
        <title>Massive genome expansion in bonnet fungi (Mycena s.s.) driven by repeated elements and novel gene families across ecological guilds.</title>
        <authorList>
            <consortium name="Lawrence Berkeley National Laboratory"/>
            <person name="Harder C.B."/>
            <person name="Miyauchi S."/>
            <person name="Viragh M."/>
            <person name="Kuo A."/>
            <person name="Thoen E."/>
            <person name="Andreopoulos B."/>
            <person name="Lu D."/>
            <person name="Skrede I."/>
            <person name="Drula E."/>
            <person name="Henrissat B."/>
            <person name="Morin E."/>
            <person name="Kohler A."/>
            <person name="Barry K."/>
            <person name="LaButti K."/>
            <person name="Morin E."/>
            <person name="Salamov A."/>
            <person name="Lipzen A."/>
            <person name="Mereny Z."/>
            <person name="Hegedus B."/>
            <person name="Baldrian P."/>
            <person name="Stursova M."/>
            <person name="Weitz H."/>
            <person name="Taylor A."/>
            <person name="Grigoriev I.V."/>
            <person name="Nagy L.G."/>
            <person name="Martin F."/>
            <person name="Kauserud H."/>
        </authorList>
    </citation>
    <scope>NUCLEOTIDE SEQUENCE</scope>
    <source>
        <strain evidence="1">CBHHK067</strain>
    </source>
</reference>
<proteinExistence type="predicted"/>
<protein>
    <submittedName>
        <fullName evidence="1">Uncharacterized protein</fullName>
    </submittedName>
</protein>